<dbReference type="SUPFAM" id="SSF56059">
    <property type="entry name" value="Glutathione synthetase ATP-binding domain-like"/>
    <property type="match status" value="1"/>
</dbReference>
<dbReference type="Pfam" id="PF14398">
    <property type="entry name" value="ATPgrasp_YheCD"/>
    <property type="match status" value="1"/>
</dbReference>
<dbReference type="InterPro" id="IPR026838">
    <property type="entry name" value="YheC/D"/>
</dbReference>
<protein>
    <submittedName>
        <fullName evidence="1">Uncharacterized protein</fullName>
    </submittedName>
</protein>
<evidence type="ECO:0000313" key="2">
    <source>
        <dbReference type="Proteomes" id="UP000680304"/>
    </source>
</evidence>
<keyword evidence="2" id="KW-1185">Reference proteome</keyword>
<dbReference type="EMBL" id="BOVJ01000236">
    <property type="protein sequence ID" value="GIQ66981.1"/>
    <property type="molecule type" value="Genomic_DNA"/>
</dbReference>
<reference evidence="1 2" key="1">
    <citation type="submission" date="2021-04" db="EMBL/GenBank/DDBJ databases">
        <title>Draft genome sequence of Paenibacillus cisolokensis, LC2-13A.</title>
        <authorList>
            <person name="Uke A."/>
            <person name="Chhe C."/>
            <person name="Baramee S."/>
            <person name="Kosugi A."/>
        </authorList>
    </citation>
    <scope>NUCLEOTIDE SEQUENCE [LARGE SCALE GENOMIC DNA]</scope>
    <source>
        <strain evidence="1 2">LC2-13A</strain>
    </source>
</reference>
<gene>
    <name evidence="1" type="ORF">PACILC2_55490</name>
</gene>
<sequence>MEKTGALLQSAELKKHVPDTRWFGRKSLQDMLDQYGMVYVKPDNGSFGKGVFRVERLHPPQVGYQFRIGTSTHHAATFDKLYEQLQQRTGKRPYLVQRGIHLLTHRKRRFDVRVMVQKIRMEYGKRQA</sequence>
<dbReference type="Proteomes" id="UP000680304">
    <property type="component" value="Unassembled WGS sequence"/>
</dbReference>
<evidence type="ECO:0000313" key="1">
    <source>
        <dbReference type="EMBL" id="GIQ66981.1"/>
    </source>
</evidence>
<organism evidence="1 2">
    <name type="scientific">Paenibacillus cisolokensis</name>
    <dbReference type="NCBI Taxonomy" id="1658519"/>
    <lineage>
        <taxon>Bacteria</taxon>
        <taxon>Bacillati</taxon>
        <taxon>Bacillota</taxon>
        <taxon>Bacilli</taxon>
        <taxon>Bacillales</taxon>
        <taxon>Paenibacillaceae</taxon>
        <taxon>Paenibacillus</taxon>
    </lineage>
</organism>
<name>A0ABQ4NFL7_9BACL</name>
<accession>A0ABQ4NFL7</accession>
<comment type="caution">
    <text evidence="1">The sequence shown here is derived from an EMBL/GenBank/DDBJ whole genome shotgun (WGS) entry which is preliminary data.</text>
</comment>
<proteinExistence type="predicted"/>